<evidence type="ECO:0000256" key="1">
    <source>
        <dbReference type="SAM" id="SignalP"/>
    </source>
</evidence>
<sequence length="131" mass="14023">MNTLNKLAAFAALSSVVLMSGASAQEAVEGSGLEALISGKRVYLSTPYGGEFPLIYNADGTVTGDGTELGLARFFAPRETGKWWVEGANLCQQFPTWYRGEVSCFTIEKTGDTTITWVRDDGQSGSARIEG</sequence>
<feature type="chain" id="PRO_5019302596" evidence="1">
    <location>
        <begin position="25"/>
        <end position="131"/>
    </location>
</feature>
<evidence type="ECO:0000313" key="3">
    <source>
        <dbReference type="Proteomes" id="UP000268192"/>
    </source>
</evidence>
<keyword evidence="1" id="KW-0732">Signal</keyword>
<evidence type="ECO:0000313" key="2">
    <source>
        <dbReference type="EMBL" id="AZN73790.1"/>
    </source>
</evidence>
<dbReference type="Proteomes" id="UP000268192">
    <property type="component" value="Chromosome"/>
</dbReference>
<feature type="signal peptide" evidence="1">
    <location>
        <begin position="1"/>
        <end position="24"/>
    </location>
</feature>
<organism evidence="2 3">
    <name type="scientific">Georhizobium profundi</name>
    <dbReference type="NCBI Taxonomy" id="2341112"/>
    <lineage>
        <taxon>Bacteria</taxon>
        <taxon>Pseudomonadati</taxon>
        <taxon>Pseudomonadota</taxon>
        <taxon>Alphaproteobacteria</taxon>
        <taxon>Hyphomicrobiales</taxon>
        <taxon>Rhizobiaceae</taxon>
        <taxon>Georhizobium</taxon>
    </lineage>
</organism>
<dbReference type="AlphaFoldDB" id="A0A3S9B9Z3"/>
<reference evidence="2 3" key="1">
    <citation type="submission" date="2018-09" db="EMBL/GenBank/DDBJ databases">
        <title>Marinorhizobium profundi gen. nov., sp. nov., isolated from a deep-sea sediment sample from the New Britain Trench and proposal of Marinorhizobiaceae fam. nov. in the order Rhizobiales of the class Alphaproteobacteria.</title>
        <authorList>
            <person name="Cao J."/>
        </authorList>
    </citation>
    <scope>NUCLEOTIDE SEQUENCE [LARGE SCALE GENOMIC DNA]</scope>
    <source>
        <strain evidence="2 3">WS11</strain>
    </source>
</reference>
<proteinExistence type="predicted"/>
<gene>
    <name evidence="2" type="ORF">D5400_12900</name>
</gene>
<keyword evidence="3" id="KW-1185">Reference proteome</keyword>
<dbReference type="EMBL" id="CP032509">
    <property type="protein sequence ID" value="AZN73790.1"/>
    <property type="molecule type" value="Genomic_DNA"/>
</dbReference>
<accession>A0A3S9B9Z3</accession>
<dbReference type="KEGG" id="abaw:D5400_12900"/>
<name>A0A3S9B9Z3_9HYPH</name>
<protein>
    <submittedName>
        <fullName evidence="2">Uncharacterized protein</fullName>
    </submittedName>
</protein>
<dbReference type="OrthoDB" id="8081243at2"/>